<dbReference type="EMBL" id="KN822116">
    <property type="protein sequence ID" value="KIM56450.1"/>
    <property type="molecule type" value="Genomic_DNA"/>
</dbReference>
<dbReference type="STRING" id="1036808.A0A0C3D6P9"/>
<dbReference type="InterPro" id="IPR015943">
    <property type="entry name" value="WD40/YVTN_repeat-like_dom_sf"/>
</dbReference>
<dbReference type="HOGENOM" id="CLU_1807344_0_0_1"/>
<gene>
    <name evidence="1" type="ORF">SCLCIDRAFT_1146702</name>
</gene>
<evidence type="ECO:0000313" key="2">
    <source>
        <dbReference type="Proteomes" id="UP000053989"/>
    </source>
</evidence>
<dbReference type="SUPFAM" id="SSF50978">
    <property type="entry name" value="WD40 repeat-like"/>
    <property type="match status" value="1"/>
</dbReference>
<dbReference type="AlphaFoldDB" id="A0A0C3D6P9"/>
<dbReference type="InParanoid" id="A0A0C3D6P9"/>
<name>A0A0C3D6P9_9AGAM</name>
<evidence type="ECO:0000313" key="1">
    <source>
        <dbReference type="EMBL" id="KIM56450.1"/>
    </source>
</evidence>
<protein>
    <submittedName>
        <fullName evidence="1">Uncharacterized protein</fullName>
    </submittedName>
</protein>
<reference evidence="2" key="2">
    <citation type="submission" date="2015-01" db="EMBL/GenBank/DDBJ databases">
        <title>Evolutionary Origins and Diversification of the Mycorrhizal Mutualists.</title>
        <authorList>
            <consortium name="DOE Joint Genome Institute"/>
            <consortium name="Mycorrhizal Genomics Consortium"/>
            <person name="Kohler A."/>
            <person name="Kuo A."/>
            <person name="Nagy L.G."/>
            <person name="Floudas D."/>
            <person name="Copeland A."/>
            <person name="Barry K.W."/>
            <person name="Cichocki N."/>
            <person name="Veneault-Fourrey C."/>
            <person name="LaButti K."/>
            <person name="Lindquist E.A."/>
            <person name="Lipzen A."/>
            <person name="Lundell T."/>
            <person name="Morin E."/>
            <person name="Murat C."/>
            <person name="Riley R."/>
            <person name="Ohm R."/>
            <person name="Sun H."/>
            <person name="Tunlid A."/>
            <person name="Henrissat B."/>
            <person name="Grigoriev I.V."/>
            <person name="Hibbett D.S."/>
            <person name="Martin F."/>
        </authorList>
    </citation>
    <scope>NUCLEOTIDE SEQUENCE [LARGE SCALE GENOMIC DNA]</scope>
    <source>
        <strain evidence="2">Foug A</strain>
    </source>
</reference>
<dbReference type="Proteomes" id="UP000053989">
    <property type="component" value="Unassembled WGS sequence"/>
</dbReference>
<dbReference type="Gene3D" id="2.130.10.10">
    <property type="entry name" value="YVTN repeat-like/Quinoprotein amine dehydrogenase"/>
    <property type="match status" value="1"/>
</dbReference>
<accession>A0A0C3D6P9</accession>
<organism evidence="1 2">
    <name type="scientific">Scleroderma citrinum Foug A</name>
    <dbReference type="NCBI Taxonomy" id="1036808"/>
    <lineage>
        <taxon>Eukaryota</taxon>
        <taxon>Fungi</taxon>
        <taxon>Dikarya</taxon>
        <taxon>Basidiomycota</taxon>
        <taxon>Agaricomycotina</taxon>
        <taxon>Agaricomycetes</taxon>
        <taxon>Agaricomycetidae</taxon>
        <taxon>Boletales</taxon>
        <taxon>Sclerodermatineae</taxon>
        <taxon>Sclerodermataceae</taxon>
        <taxon>Scleroderma</taxon>
    </lineage>
</organism>
<dbReference type="OrthoDB" id="10262475at2759"/>
<sequence length="143" mass="15713">MTMQFYDVAVNEQEVKFNHQVAVLLACAFGDGTSAFSGGFDNGVHELDLETEKMMYLGNDSNAVSAMSFSREQSMSISLHWLEDPDLTVLLSNAKANTAISTLILPEHIYHLDLINILIIGMASPISYMRYLENGSACADEGQ</sequence>
<keyword evidence="2" id="KW-1185">Reference proteome</keyword>
<proteinExistence type="predicted"/>
<dbReference type="InterPro" id="IPR036322">
    <property type="entry name" value="WD40_repeat_dom_sf"/>
</dbReference>
<reference evidence="1 2" key="1">
    <citation type="submission" date="2014-04" db="EMBL/GenBank/DDBJ databases">
        <authorList>
            <consortium name="DOE Joint Genome Institute"/>
            <person name="Kuo A."/>
            <person name="Kohler A."/>
            <person name="Nagy L.G."/>
            <person name="Floudas D."/>
            <person name="Copeland A."/>
            <person name="Barry K.W."/>
            <person name="Cichocki N."/>
            <person name="Veneault-Fourrey C."/>
            <person name="LaButti K."/>
            <person name="Lindquist E.A."/>
            <person name="Lipzen A."/>
            <person name="Lundell T."/>
            <person name="Morin E."/>
            <person name="Murat C."/>
            <person name="Sun H."/>
            <person name="Tunlid A."/>
            <person name="Henrissat B."/>
            <person name="Grigoriev I.V."/>
            <person name="Hibbett D.S."/>
            <person name="Martin F."/>
            <person name="Nordberg H.P."/>
            <person name="Cantor M.N."/>
            <person name="Hua S.X."/>
        </authorList>
    </citation>
    <scope>NUCLEOTIDE SEQUENCE [LARGE SCALE GENOMIC DNA]</scope>
    <source>
        <strain evidence="1 2">Foug A</strain>
    </source>
</reference>